<feature type="compositionally biased region" description="Basic residues" evidence="1">
    <location>
        <begin position="147"/>
        <end position="157"/>
    </location>
</feature>
<organism evidence="2 3">
    <name type="scientific">Oesophagostomum dentatum</name>
    <name type="common">Nodular worm</name>
    <dbReference type="NCBI Taxonomy" id="61180"/>
    <lineage>
        <taxon>Eukaryota</taxon>
        <taxon>Metazoa</taxon>
        <taxon>Ecdysozoa</taxon>
        <taxon>Nematoda</taxon>
        <taxon>Chromadorea</taxon>
        <taxon>Rhabditida</taxon>
        <taxon>Rhabditina</taxon>
        <taxon>Rhabditomorpha</taxon>
        <taxon>Strongyloidea</taxon>
        <taxon>Strongylidae</taxon>
        <taxon>Oesophagostomum</taxon>
    </lineage>
</organism>
<keyword evidence="3" id="KW-1185">Reference proteome</keyword>
<feature type="compositionally biased region" description="Polar residues" evidence="1">
    <location>
        <begin position="29"/>
        <end position="39"/>
    </location>
</feature>
<feature type="region of interest" description="Disordered" evidence="1">
    <location>
        <begin position="108"/>
        <end position="206"/>
    </location>
</feature>
<feature type="region of interest" description="Disordered" evidence="1">
    <location>
        <begin position="1"/>
        <end position="67"/>
    </location>
</feature>
<gene>
    <name evidence="2" type="ORF">OESDEN_16378</name>
</gene>
<dbReference type="Proteomes" id="UP000053660">
    <property type="component" value="Unassembled WGS sequence"/>
</dbReference>
<dbReference type="AlphaFoldDB" id="A0A0B1SL06"/>
<accession>A0A0B1SL06</accession>
<feature type="compositionally biased region" description="Polar residues" evidence="1">
    <location>
        <begin position="172"/>
        <end position="181"/>
    </location>
</feature>
<evidence type="ECO:0000313" key="3">
    <source>
        <dbReference type="Proteomes" id="UP000053660"/>
    </source>
</evidence>
<protein>
    <submittedName>
        <fullName evidence="2">Uncharacterized protein</fullName>
    </submittedName>
</protein>
<feature type="compositionally biased region" description="Polar residues" evidence="1">
    <location>
        <begin position="49"/>
        <end position="67"/>
    </location>
</feature>
<evidence type="ECO:0000256" key="1">
    <source>
        <dbReference type="SAM" id="MobiDB-lite"/>
    </source>
</evidence>
<proteinExistence type="predicted"/>
<sequence length="206" mass="22500">MAAAGDAANMQMMYNNGTPGTPIYGGAEYSNQQPTQQPHDSPPIAQGLFTPSPQHHGTNPQESTNETWSSILKKELEQVLPNKKDLNRKTIVFCDDAVNVKAVLKDQSKERGDVSSPQVVQDAASGDCKYETPTGFTHRFGTPARNLGKRPPRRPRSGGRFVRASTRAVMSLNGQFQSMRVSNEHPKNPPSEALRTSGTPPESPQF</sequence>
<reference evidence="2 3" key="1">
    <citation type="submission" date="2014-03" db="EMBL/GenBank/DDBJ databases">
        <title>Draft genome of the hookworm Oesophagostomum dentatum.</title>
        <authorList>
            <person name="Mitreva M."/>
        </authorList>
    </citation>
    <scope>NUCLEOTIDE SEQUENCE [LARGE SCALE GENOMIC DNA]</scope>
    <source>
        <strain evidence="2 3">OD-Hann</strain>
    </source>
</reference>
<name>A0A0B1SL06_OESDE</name>
<dbReference type="EMBL" id="KN571124">
    <property type="protein sequence ID" value="KHJ83915.1"/>
    <property type="molecule type" value="Genomic_DNA"/>
</dbReference>
<evidence type="ECO:0000313" key="2">
    <source>
        <dbReference type="EMBL" id="KHJ83915.1"/>
    </source>
</evidence>
<dbReference type="OrthoDB" id="762982at2759"/>